<dbReference type="FunFam" id="1.10.3720.10:FF:000006">
    <property type="entry name" value="Glutamate/aspartate ABC transporter, permease protein GltK"/>
    <property type="match status" value="1"/>
</dbReference>
<dbReference type="AlphaFoldDB" id="A0A1D7U936"/>
<dbReference type="KEGG" id="bvv:BHK69_28640"/>
<dbReference type="CDD" id="cd06261">
    <property type="entry name" value="TM_PBP2"/>
    <property type="match status" value="1"/>
</dbReference>
<comment type="similarity">
    <text evidence="2">Belongs to the binding-protein-dependent transport system permease family. HisMQ subfamily.</text>
</comment>
<evidence type="ECO:0000256" key="2">
    <source>
        <dbReference type="ARBA" id="ARBA00010072"/>
    </source>
</evidence>
<organism evidence="14 15">
    <name type="scientific">Bosea vaviloviae</name>
    <dbReference type="NCBI Taxonomy" id="1526658"/>
    <lineage>
        <taxon>Bacteria</taxon>
        <taxon>Pseudomonadati</taxon>
        <taxon>Pseudomonadota</taxon>
        <taxon>Alphaproteobacteria</taxon>
        <taxon>Hyphomicrobiales</taxon>
        <taxon>Boseaceae</taxon>
        <taxon>Bosea</taxon>
    </lineage>
</organism>
<dbReference type="PROSITE" id="PS50928">
    <property type="entry name" value="ABC_TM1"/>
    <property type="match status" value="1"/>
</dbReference>
<evidence type="ECO:0000256" key="11">
    <source>
        <dbReference type="ARBA" id="ARBA00073645"/>
    </source>
</evidence>
<dbReference type="NCBIfam" id="TIGR01726">
    <property type="entry name" value="HEQRo_perm_3TM"/>
    <property type="match status" value="1"/>
</dbReference>
<name>A0A1D7U936_9HYPH</name>
<protein>
    <recommendedName>
        <fullName evidence="11">Glutamate/aspartate import permease protein GltK</fullName>
    </recommendedName>
</protein>
<evidence type="ECO:0000256" key="7">
    <source>
        <dbReference type="ARBA" id="ARBA00022989"/>
    </source>
</evidence>
<evidence type="ECO:0000256" key="10">
    <source>
        <dbReference type="ARBA" id="ARBA00062718"/>
    </source>
</evidence>
<dbReference type="Proteomes" id="UP000094969">
    <property type="component" value="Chromosome"/>
</dbReference>
<sequence>MFDVHAFLSYLTNAYLLEGVLVTIGLTVTTMIIGLVLGLVVALARMSPRRIFSAPAAFYVWVFRGTPLLVQLVIIYTALPQIGIRFGVLMSALLSLSLNEAAYLSETIRGGFNGIARGQREAAKALGLSRWHTLRLVLLPQVLRLIIPPLGNSLNGLLKATSLASIISMEELMRRSQMLMQQKFEVLELYLVAAVYYLALTSLWNLVQVRLEAYYGRGYGEASKSTPALKPVRPAVTGEAL</sequence>
<dbReference type="GO" id="GO:0006865">
    <property type="term" value="P:amino acid transport"/>
    <property type="evidence" value="ECO:0007669"/>
    <property type="project" value="UniProtKB-KW"/>
</dbReference>
<dbReference type="STRING" id="1526658.BHK69_28640"/>
<dbReference type="EMBL" id="CP017147">
    <property type="protein sequence ID" value="AOO83887.1"/>
    <property type="molecule type" value="Genomic_DNA"/>
</dbReference>
<evidence type="ECO:0000256" key="1">
    <source>
        <dbReference type="ARBA" id="ARBA00004429"/>
    </source>
</evidence>
<dbReference type="SUPFAM" id="SSF161098">
    <property type="entry name" value="MetI-like"/>
    <property type="match status" value="1"/>
</dbReference>
<evidence type="ECO:0000256" key="9">
    <source>
        <dbReference type="ARBA" id="ARBA00060298"/>
    </source>
</evidence>
<keyword evidence="3 12" id="KW-0813">Transport</keyword>
<dbReference type="RefSeq" id="WP_069693081.1">
    <property type="nucleotide sequence ID" value="NZ_CP017147.1"/>
</dbReference>
<evidence type="ECO:0000313" key="14">
    <source>
        <dbReference type="EMBL" id="AOO83887.1"/>
    </source>
</evidence>
<dbReference type="InterPro" id="IPR043429">
    <property type="entry name" value="ArtM/GltK/GlnP/TcyL/YhdX-like"/>
</dbReference>
<dbReference type="OrthoDB" id="7341446at2"/>
<keyword evidence="4" id="KW-1003">Cell membrane</keyword>
<dbReference type="PANTHER" id="PTHR30614:SF0">
    <property type="entry name" value="L-CYSTINE TRANSPORT SYSTEM PERMEASE PROTEIN TCYL"/>
    <property type="match status" value="1"/>
</dbReference>
<evidence type="ECO:0000256" key="5">
    <source>
        <dbReference type="ARBA" id="ARBA00022692"/>
    </source>
</evidence>
<feature type="transmembrane region" description="Helical" evidence="12">
    <location>
        <begin position="184"/>
        <end position="207"/>
    </location>
</feature>
<comment type="subcellular location">
    <subcellularLocation>
        <location evidence="1">Cell inner membrane</location>
        <topology evidence="1">Multi-pass membrane protein</topology>
    </subcellularLocation>
    <subcellularLocation>
        <location evidence="12">Cell membrane</location>
        <topology evidence="12">Multi-pass membrane protein</topology>
    </subcellularLocation>
</comment>
<gene>
    <name evidence="14" type="ORF">BHK69_28640</name>
</gene>
<evidence type="ECO:0000313" key="15">
    <source>
        <dbReference type="Proteomes" id="UP000094969"/>
    </source>
</evidence>
<dbReference type="Gene3D" id="1.10.3720.10">
    <property type="entry name" value="MetI-like"/>
    <property type="match status" value="1"/>
</dbReference>
<keyword evidence="8 12" id="KW-0472">Membrane</keyword>
<evidence type="ECO:0000256" key="4">
    <source>
        <dbReference type="ARBA" id="ARBA00022475"/>
    </source>
</evidence>
<feature type="transmembrane region" description="Helical" evidence="12">
    <location>
        <begin position="56"/>
        <end position="76"/>
    </location>
</feature>
<accession>A0A1D7U936</accession>
<dbReference type="InterPro" id="IPR010065">
    <property type="entry name" value="AA_ABC_transptr_permease_3TM"/>
</dbReference>
<feature type="domain" description="ABC transmembrane type-1" evidence="13">
    <location>
        <begin position="20"/>
        <end position="208"/>
    </location>
</feature>
<dbReference type="PANTHER" id="PTHR30614">
    <property type="entry name" value="MEMBRANE COMPONENT OF AMINO ACID ABC TRANSPORTER"/>
    <property type="match status" value="1"/>
</dbReference>
<evidence type="ECO:0000256" key="6">
    <source>
        <dbReference type="ARBA" id="ARBA00022970"/>
    </source>
</evidence>
<keyword evidence="15" id="KW-1185">Reference proteome</keyword>
<feature type="transmembrane region" description="Helical" evidence="12">
    <location>
        <begin position="20"/>
        <end position="44"/>
    </location>
</feature>
<reference evidence="14 15" key="1">
    <citation type="journal article" date="2015" name="Antonie Van Leeuwenhoek">
        <title>Bosea vaviloviae sp. nov., a new species of slow-growing rhizobia isolated from nodules of the relict species Vavilovia formosa (Stev.) Fed.</title>
        <authorList>
            <person name="Safronova V.I."/>
            <person name="Kuznetsova I.G."/>
            <person name="Sazanova A.L."/>
            <person name="Kimeklis A.K."/>
            <person name="Belimov A.A."/>
            <person name="Andronov E.E."/>
            <person name="Pinaev A.G."/>
            <person name="Chizhevskaya E.P."/>
            <person name="Pukhaev A.R."/>
            <person name="Popov K.P."/>
            <person name="Willems A."/>
            <person name="Tikhonovich I.A."/>
        </authorList>
    </citation>
    <scope>NUCLEOTIDE SEQUENCE [LARGE SCALE GENOMIC DNA]</scope>
    <source>
        <strain evidence="14 15">Vaf18</strain>
    </source>
</reference>
<dbReference type="GO" id="GO:0022857">
    <property type="term" value="F:transmembrane transporter activity"/>
    <property type="evidence" value="ECO:0007669"/>
    <property type="project" value="InterPro"/>
</dbReference>
<keyword evidence="6" id="KW-0029">Amino-acid transport</keyword>
<keyword evidence="7 12" id="KW-1133">Transmembrane helix</keyword>
<dbReference type="InterPro" id="IPR000515">
    <property type="entry name" value="MetI-like"/>
</dbReference>
<evidence type="ECO:0000256" key="8">
    <source>
        <dbReference type="ARBA" id="ARBA00023136"/>
    </source>
</evidence>
<evidence type="ECO:0000259" key="13">
    <source>
        <dbReference type="PROSITE" id="PS50928"/>
    </source>
</evidence>
<proteinExistence type="inferred from homology"/>
<dbReference type="Pfam" id="PF00528">
    <property type="entry name" value="BPD_transp_1"/>
    <property type="match status" value="1"/>
</dbReference>
<keyword evidence="5 12" id="KW-0812">Transmembrane</keyword>
<dbReference type="GO" id="GO:0043190">
    <property type="term" value="C:ATP-binding cassette (ABC) transporter complex"/>
    <property type="evidence" value="ECO:0007669"/>
    <property type="project" value="InterPro"/>
</dbReference>
<dbReference type="InterPro" id="IPR035906">
    <property type="entry name" value="MetI-like_sf"/>
</dbReference>
<comment type="subunit">
    <text evidence="10">The complex is composed of two ATP-binding proteins (GltL), two transmembrane proteins (GltJ and GltK) and a solute-binding protein (GltI).</text>
</comment>
<feature type="transmembrane region" description="Helical" evidence="12">
    <location>
        <begin position="82"/>
        <end position="99"/>
    </location>
</feature>
<evidence type="ECO:0000256" key="12">
    <source>
        <dbReference type="RuleBase" id="RU363032"/>
    </source>
</evidence>
<evidence type="ECO:0000256" key="3">
    <source>
        <dbReference type="ARBA" id="ARBA00022448"/>
    </source>
</evidence>
<comment type="function">
    <text evidence="9">Part of the ABC transporter complex GltIJKL involved in glutamate and aspartate uptake. Probably responsible for the translocation of the substrate across the membrane.</text>
</comment>